<dbReference type="Pfam" id="PF12937">
    <property type="entry name" value="F-box-like"/>
    <property type="match status" value="1"/>
</dbReference>
<dbReference type="NCBIfam" id="TIGR01640">
    <property type="entry name" value="F_box_assoc_1"/>
    <property type="match status" value="1"/>
</dbReference>
<accession>A0AAD8RXB7</accession>
<dbReference type="PROSITE" id="PS50181">
    <property type="entry name" value="FBOX"/>
    <property type="match status" value="1"/>
</dbReference>
<dbReference type="InterPro" id="IPR001810">
    <property type="entry name" value="F-box_dom"/>
</dbReference>
<gene>
    <name evidence="2" type="ORF">QYE76_006817</name>
</gene>
<dbReference type="InterPro" id="IPR017451">
    <property type="entry name" value="F-box-assoc_interact_dom"/>
</dbReference>
<dbReference type="Gene3D" id="1.20.1280.50">
    <property type="match status" value="1"/>
</dbReference>
<feature type="domain" description="F-box" evidence="1">
    <location>
        <begin position="17"/>
        <end position="63"/>
    </location>
</feature>
<evidence type="ECO:0000259" key="1">
    <source>
        <dbReference type="PROSITE" id="PS50181"/>
    </source>
</evidence>
<dbReference type="Proteomes" id="UP001231189">
    <property type="component" value="Unassembled WGS sequence"/>
</dbReference>
<dbReference type="InterPro" id="IPR036047">
    <property type="entry name" value="F-box-like_dom_sf"/>
</dbReference>
<dbReference type="SMART" id="SM00256">
    <property type="entry name" value="FBOX"/>
    <property type="match status" value="1"/>
</dbReference>
<protein>
    <recommendedName>
        <fullName evidence="1">F-box domain-containing protein</fullName>
    </recommendedName>
</protein>
<dbReference type="SUPFAM" id="SSF81383">
    <property type="entry name" value="F-box domain"/>
    <property type="match status" value="1"/>
</dbReference>
<comment type="caution">
    <text evidence="2">The sequence shown here is derived from an EMBL/GenBank/DDBJ whole genome shotgun (WGS) entry which is preliminary data.</text>
</comment>
<dbReference type="EMBL" id="JAUUTY010000005">
    <property type="protein sequence ID" value="KAK1632502.1"/>
    <property type="molecule type" value="Genomic_DNA"/>
</dbReference>
<dbReference type="InterPro" id="IPR013187">
    <property type="entry name" value="F-box-assoc_dom_typ3"/>
</dbReference>
<dbReference type="InterPro" id="IPR050796">
    <property type="entry name" value="SCF_F-box_component"/>
</dbReference>
<name>A0AAD8RXB7_LOLMU</name>
<reference evidence="2" key="1">
    <citation type="submission" date="2023-07" db="EMBL/GenBank/DDBJ databases">
        <title>A chromosome-level genome assembly of Lolium multiflorum.</title>
        <authorList>
            <person name="Chen Y."/>
            <person name="Copetti D."/>
            <person name="Kolliker R."/>
            <person name="Studer B."/>
        </authorList>
    </citation>
    <scope>NUCLEOTIDE SEQUENCE</scope>
    <source>
        <strain evidence="2">02402/16</strain>
        <tissue evidence="2">Leaf</tissue>
    </source>
</reference>
<organism evidence="2 3">
    <name type="scientific">Lolium multiflorum</name>
    <name type="common">Italian ryegrass</name>
    <name type="synonym">Lolium perenne subsp. multiflorum</name>
    <dbReference type="NCBI Taxonomy" id="4521"/>
    <lineage>
        <taxon>Eukaryota</taxon>
        <taxon>Viridiplantae</taxon>
        <taxon>Streptophyta</taxon>
        <taxon>Embryophyta</taxon>
        <taxon>Tracheophyta</taxon>
        <taxon>Spermatophyta</taxon>
        <taxon>Magnoliopsida</taxon>
        <taxon>Liliopsida</taxon>
        <taxon>Poales</taxon>
        <taxon>Poaceae</taxon>
        <taxon>BOP clade</taxon>
        <taxon>Pooideae</taxon>
        <taxon>Poodae</taxon>
        <taxon>Poeae</taxon>
        <taxon>Poeae Chloroplast Group 2 (Poeae type)</taxon>
        <taxon>Loliodinae</taxon>
        <taxon>Loliinae</taxon>
        <taxon>Lolium</taxon>
    </lineage>
</organism>
<evidence type="ECO:0000313" key="2">
    <source>
        <dbReference type="EMBL" id="KAK1632502.1"/>
    </source>
</evidence>
<dbReference type="PANTHER" id="PTHR31672">
    <property type="entry name" value="BNACNNG10540D PROTEIN"/>
    <property type="match status" value="1"/>
</dbReference>
<dbReference type="AlphaFoldDB" id="A0AAD8RXB7"/>
<dbReference type="PANTHER" id="PTHR31672:SF13">
    <property type="entry name" value="F-BOX PROTEIN CPR30-LIKE"/>
    <property type="match status" value="1"/>
</dbReference>
<keyword evidence="3" id="KW-1185">Reference proteome</keyword>
<sequence>MLTRGSKTQKTATDAYASSIAQLPSDVLAVILLCLSASDLRRCRRVCKEWRDIVSDPSFIDAHQVHGPRTPTHTIVFYPGRRSADGAHESLNGGGFLFDEQWRVTARFTVDEFVQMIGTCRGLLCFRDSAHGVIKVVEPFTGESVSLPLPSTSNAKTCSIAAYCFGFDLATRRYKIVHARAARAHGRGAGVDTEWRTVPICGERHGLLYGAPACDGGAAYWYAVHRMTELHGDVYRNVRFDLTTEKITSRLRRLVRGVISCQYSRKLYPLHIIGIRWFGDIDLEEDGGSWWKHVDAVPHEVYSATHSTGQRLWGRSALQRGHLLLHGQKEGDHVFVHPCFLYVIFVVS</sequence>
<proteinExistence type="predicted"/>
<dbReference type="Pfam" id="PF08268">
    <property type="entry name" value="FBA_3"/>
    <property type="match status" value="1"/>
</dbReference>
<evidence type="ECO:0000313" key="3">
    <source>
        <dbReference type="Proteomes" id="UP001231189"/>
    </source>
</evidence>